<dbReference type="OrthoDB" id="1676875at2"/>
<reference evidence="1 2" key="1">
    <citation type="submission" date="2019-09" db="EMBL/GenBank/DDBJ databases">
        <title>Whole genome sequences of isolates from the Mars Exploration Rovers.</title>
        <authorList>
            <person name="Seuylemezian A."/>
            <person name="Vaishampayan P."/>
        </authorList>
    </citation>
    <scope>NUCLEOTIDE SEQUENCE [LARGE SCALE GENOMIC DNA]</scope>
    <source>
        <strain evidence="1 2">MER_TA_151</strain>
    </source>
</reference>
<dbReference type="AlphaFoldDB" id="A0A5J5I4K9"/>
<comment type="caution">
    <text evidence="1">The sequence shown here is derived from an EMBL/GenBank/DDBJ whole genome shotgun (WGS) entry which is preliminary data.</text>
</comment>
<dbReference type="RefSeq" id="WP_150438234.1">
    <property type="nucleotide sequence ID" value="NZ_VYKL01000005.1"/>
</dbReference>
<sequence length="264" mass="29170">MSSKVSTNEREYGYLGKENESTIITMKKGQYIAGYSVGILYLDECWYPVLPGNVANLSTYDFPVRLKVVPNCTQERIHVGDPTLLDDIIKAAKEFEAEGARAICAACGFFGNFQDKVAAAVDIPVYLSSVVQVPWIKTGLKPTQKIGMLTADAHGITPELFKSCGIEDPSICVVRDLGRLPEFSAIIESRGSFDNEKVRKEVVDAAVKMVNENPDIGAILLECSDLPPYAADIQRAVKLPVFDFITMIRWAHFATSQKPYYGFI</sequence>
<dbReference type="EMBL" id="VYKL01000005">
    <property type="protein sequence ID" value="KAA9031150.1"/>
    <property type="molecule type" value="Genomic_DNA"/>
</dbReference>
<accession>A0A5J5I4K9</accession>
<name>A0A5J5I4K9_9BACI</name>
<keyword evidence="2" id="KW-1185">Reference proteome</keyword>
<evidence type="ECO:0000313" key="2">
    <source>
        <dbReference type="Proteomes" id="UP000326671"/>
    </source>
</evidence>
<gene>
    <name evidence="1" type="ORF">F4V44_01595</name>
</gene>
<dbReference type="NCBIfam" id="NF005679">
    <property type="entry name" value="PRK07475.1"/>
    <property type="match status" value="1"/>
</dbReference>
<organism evidence="1 2">
    <name type="scientific">Niallia endozanthoxylica</name>
    <dbReference type="NCBI Taxonomy" id="2036016"/>
    <lineage>
        <taxon>Bacteria</taxon>
        <taxon>Bacillati</taxon>
        <taxon>Bacillota</taxon>
        <taxon>Bacilli</taxon>
        <taxon>Bacillales</taxon>
        <taxon>Bacillaceae</taxon>
        <taxon>Niallia</taxon>
    </lineage>
</organism>
<proteinExistence type="predicted"/>
<protein>
    <submittedName>
        <fullName evidence="1">Aspartate/glutamate racemase family protein</fullName>
    </submittedName>
</protein>
<evidence type="ECO:0000313" key="1">
    <source>
        <dbReference type="EMBL" id="KAA9031150.1"/>
    </source>
</evidence>
<dbReference type="Proteomes" id="UP000326671">
    <property type="component" value="Unassembled WGS sequence"/>
</dbReference>